<proteinExistence type="predicted"/>
<feature type="domain" description="Immunoglobulin V-set" evidence="1">
    <location>
        <begin position="95"/>
        <end position="166"/>
    </location>
</feature>
<evidence type="ECO:0000313" key="3">
    <source>
        <dbReference type="Ensembl" id="ENSAPLP00000021665.1"/>
    </source>
</evidence>
<reference evidence="4" key="1">
    <citation type="submission" date="2017-10" db="EMBL/GenBank/DDBJ databases">
        <title>A new Pekin duck reference genome.</title>
        <authorList>
            <person name="Hou Z.-C."/>
            <person name="Zhou Z.-K."/>
            <person name="Zhu F."/>
            <person name="Hou S.-S."/>
        </authorList>
    </citation>
    <scope>NUCLEOTIDE SEQUENCE [LARGE SCALE GENOMIC DNA]</scope>
</reference>
<dbReference type="Pfam" id="PF07686">
    <property type="entry name" value="V-set"/>
    <property type="match status" value="1"/>
</dbReference>
<dbReference type="InterPro" id="IPR036179">
    <property type="entry name" value="Ig-like_dom_sf"/>
</dbReference>
<dbReference type="STRING" id="8840.ENSAPLP00000021665"/>
<dbReference type="Ensembl" id="ENSAPLT00000030386.1">
    <property type="protein sequence ID" value="ENSAPLP00000021665.1"/>
    <property type="gene ID" value="ENSAPLG00000026507.1"/>
</dbReference>
<dbReference type="InterPro" id="IPR013783">
    <property type="entry name" value="Ig-like_fold"/>
</dbReference>
<evidence type="ECO:0000259" key="1">
    <source>
        <dbReference type="SMART" id="SM00406"/>
    </source>
</evidence>
<dbReference type="AlphaFoldDB" id="A0A493T7P6"/>
<dbReference type="SUPFAM" id="SSF48726">
    <property type="entry name" value="Immunoglobulin"/>
    <property type="match status" value="1"/>
</dbReference>
<dbReference type="InterPro" id="IPR013106">
    <property type="entry name" value="Ig_V-set"/>
</dbReference>
<dbReference type="PANTHER" id="PTHR23267">
    <property type="entry name" value="IMMUNOGLOBULIN LIGHT CHAIN"/>
    <property type="match status" value="1"/>
</dbReference>
<protein>
    <recommendedName>
        <fullName evidence="5">Ig-like domain-containing protein</fullName>
    </recommendedName>
</protein>
<name>A0A493T7P6_ANAPP</name>
<dbReference type="Proteomes" id="UP000016666">
    <property type="component" value="Unassembled WGS sequence"/>
</dbReference>
<dbReference type="Gene3D" id="2.60.40.10">
    <property type="entry name" value="Immunoglobulins"/>
    <property type="match status" value="1"/>
</dbReference>
<dbReference type="InterPro" id="IPR003599">
    <property type="entry name" value="Ig_sub"/>
</dbReference>
<dbReference type="InterPro" id="IPR050150">
    <property type="entry name" value="IgV_Light_Chain"/>
</dbReference>
<evidence type="ECO:0008006" key="5">
    <source>
        <dbReference type="Google" id="ProtNLM"/>
    </source>
</evidence>
<evidence type="ECO:0000313" key="4">
    <source>
        <dbReference type="Proteomes" id="UP000016666"/>
    </source>
</evidence>
<organism evidence="3 4">
    <name type="scientific">Anas platyrhynchos platyrhynchos</name>
    <name type="common">Northern mallard</name>
    <dbReference type="NCBI Taxonomy" id="8840"/>
    <lineage>
        <taxon>Eukaryota</taxon>
        <taxon>Metazoa</taxon>
        <taxon>Chordata</taxon>
        <taxon>Craniata</taxon>
        <taxon>Vertebrata</taxon>
        <taxon>Euteleostomi</taxon>
        <taxon>Archelosauria</taxon>
        <taxon>Archosauria</taxon>
        <taxon>Dinosauria</taxon>
        <taxon>Saurischia</taxon>
        <taxon>Theropoda</taxon>
        <taxon>Coelurosauria</taxon>
        <taxon>Aves</taxon>
        <taxon>Neognathae</taxon>
        <taxon>Galloanserae</taxon>
        <taxon>Anseriformes</taxon>
        <taxon>Anatidae</taxon>
        <taxon>Anatinae</taxon>
        <taxon>Anas</taxon>
    </lineage>
</organism>
<feature type="domain" description="Immunoglobulin" evidence="2">
    <location>
        <begin position="85"/>
        <end position="189"/>
    </location>
</feature>
<evidence type="ECO:0000259" key="2">
    <source>
        <dbReference type="SMART" id="SM00409"/>
    </source>
</evidence>
<dbReference type="SMART" id="SM00409">
    <property type="entry name" value="IG"/>
    <property type="match status" value="1"/>
</dbReference>
<keyword evidence="4" id="KW-1185">Reference proteome</keyword>
<sequence>SLLHGLWYAASLVLGGVLVRLWVSGHGLSVQGDQCLSAVRASASEAPFCCFSVRAVCTGYSLSSVFSPLSSPSPGSLVQAALTQPDSKSVNVAGSVEITCSGSSYGYYGWFQQKTPGSAPVTVIYSNNQRPSGIPSQFSGSQSGSTATLTITGVQAEDEAVYYFGSHDSSAGAGVLARLWGSSHWLSVQGCHCLGVVRASRFGFVSLMWGESCSCGALADPHFLPSLLSLSRFPGPGSDYSAGLEVSEPGRHRADHLLREQQQLWLVPAEDPWHWPCHRDLQQQPETLGHPFTILWFQIWLREHVSHHRITESQNHRTVGVRRVLERSIIGYNPPAKAVFSEQAAQVGVQTGLEYLQRRSLHNLPRQPVPMLRHPHCEEVLSHVS</sequence>
<accession>A0A493T7P6</accession>
<reference evidence="3" key="2">
    <citation type="submission" date="2025-08" db="UniProtKB">
        <authorList>
            <consortium name="Ensembl"/>
        </authorList>
    </citation>
    <scope>IDENTIFICATION</scope>
</reference>
<reference evidence="3" key="3">
    <citation type="submission" date="2025-09" db="UniProtKB">
        <authorList>
            <consortium name="Ensembl"/>
        </authorList>
    </citation>
    <scope>IDENTIFICATION</scope>
</reference>
<dbReference type="GeneTree" id="ENSGT00940000153120"/>
<dbReference type="SMART" id="SM00406">
    <property type="entry name" value="IGv"/>
    <property type="match status" value="1"/>
</dbReference>